<evidence type="ECO:0000313" key="6">
    <source>
        <dbReference type="EMBL" id="KAL0006198.1"/>
    </source>
</evidence>
<evidence type="ECO:0000256" key="2">
    <source>
        <dbReference type="ARBA" id="ARBA00023157"/>
    </source>
</evidence>
<comment type="caution">
    <text evidence="6">The sequence shown here is derived from an EMBL/GenBank/DDBJ whole genome shotgun (WGS) entry which is preliminary data.</text>
</comment>
<dbReference type="InterPro" id="IPR052421">
    <property type="entry name" value="PCW_Enzyme_Inhibitor"/>
</dbReference>
<dbReference type="CDD" id="cd15797">
    <property type="entry name" value="PMEI"/>
    <property type="match status" value="1"/>
</dbReference>
<organism evidence="6 7">
    <name type="scientific">Lithocarpus litseifolius</name>
    <dbReference type="NCBI Taxonomy" id="425828"/>
    <lineage>
        <taxon>Eukaryota</taxon>
        <taxon>Viridiplantae</taxon>
        <taxon>Streptophyta</taxon>
        <taxon>Embryophyta</taxon>
        <taxon>Tracheophyta</taxon>
        <taxon>Spermatophyta</taxon>
        <taxon>Magnoliopsida</taxon>
        <taxon>eudicotyledons</taxon>
        <taxon>Gunneridae</taxon>
        <taxon>Pentapetalae</taxon>
        <taxon>rosids</taxon>
        <taxon>fabids</taxon>
        <taxon>Fagales</taxon>
        <taxon>Fagaceae</taxon>
        <taxon>Lithocarpus</taxon>
    </lineage>
</organism>
<dbReference type="PANTHER" id="PTHR36710">
    <property type="entry name" value="PECTINESTERASE INHIBITOR-LIKE"/>
    <property type="match status" value="1"/>
</dbReference>
<evidence type="ECO:0000256" key="4">
    <source>
        <dbReference type="SAM" id="SignalP"/>
    </source>
</evidence>
<name>A0AAW2D6H2_9ROSI</name>
<dbReference type="PANTHER" id="PTHR36710:SF18">
    <property type="entry name" value="PECTINESTERASE INHIBITOR 5-RELATED"/>
    <property type="match status" value="1"/>
</dbReference>
<reference evidence="6 7" key="1">
    <citation type="submission" date="2024-01" db="EMBL/GenBank/DDBJ databases">
        <title>A telomere-to-telomere, gap-free genome of sweet tea (Lithocarpus litseifolius).</title>
        <authorList>
            <person name="Zhou J."/>
        </authorList>
    </citation>
    <scope>NUCLEOTIDE SEQUENCE [LARGE SCALE GENOMIC DNA]</scope>
    <source>
        <strain evidence="6">Zhou-2022a</strain>
        <tissue evidence="6">Leaf</tissue>
    </source>
</reference>
<feature type="signal peptide" evidence="4">
    <location>
        <begin position="1"/>
        <end position="25"/>
    </location>
</feature>
<dbReference type="SMART" id="SM00856">
    <property type="entry name" value="PMEI"/>
    <property type="match status" value="1"/>
</dbReference>
<dbReference type="NCBIfam" id="TIGR01614">
    <property type="entry name" value="PME_inhib"/>
    <property type="match status" value="1"/>
</dbReference>
<feature type="domain" description="Pectinesterase inhibitor" evidence="5">
    <location>
        <begin position="26"/>
        <end position="160"/>
    </location>
</feature>
<dbReference type="Pfam" id="PF04043">
    <property type="entry name" value="PMEI"/>
    <property type="match status" value="1"/>
</dbReference>
<keyword evidence="1 4" id="KW-0732">Signal</keyword>
<dbReference type="Proteomes" id="UP001459277">
    <property type="component" value="Unassembled WGS sequence"/>
</dbReference>
<dbReference type="InterPro" id="IPR034086">
    <property type="entry name" value="PMEI_plant"/>
</dbReference>
<protein>
    <recommendedName>
        <fullName evidence="5">Pectinesterase inhibitor domain-containing protein</fullName>
    </recommendedName>
</protein>
<proteinExistence type="inferred from homology"/>
<feature type="chain" id="PRO_5043788922" description="Pectinesterase inhibitor domain-containing protein" evidence="4">
    <location>
        <begin position="26"/>
        <end position="163"/>
    </location>
</feature>
<evidence type="ECO:0000256" key="3">
    <source>
        <dbReference type="ARBA" id="ARBA00038471"/>
    </source>
</evidence>
<evidence type="ECO:0000259" key="5">
    <source>
        <dbReference type="SMART" id="SM00856"/>
    </source>
</evidence>
<sequence>MGSYTLTVFALFLSVAALIIHPSLQISYEILGKVCSKVEDKDFCLRLLESDPRTRSADLPKLSLISIELTKNRAQATLQTFIEFSKNHTNPSLKRSLGRCVTEYKNIQPKIEMAYQLSQQKKYKKITQLAKAWDLANTCTSTNSILINKISHPMLLTLDAANG</sequence>
<accession>A0AAW2D6H2</accession>
<dbReference type="InterPro" id="IPR006501">
    <property type="entry name" value="Pectinesterase_inhib_dom"/>
</dbReference>
<comment type="similarity">
    <text evidence="3">Belongs to the PMEI family.</text>
</comment>
<keyword evidence="7" id="KW-1185">Reference proteome</keyword>
<feature type="non-terminal residue" evidence="6">
    <location>
        <position position="163"/>
    </location>
</feature>
<dbReference type="SUPFAM" id="SSF101148">
    <property type="entry name" value="Plant invertase/pectin methylesterase inhibitor"/>
    <property type="match status" value="1"/>
</dbReference>
<keyword evidence="2" id="KW-1015">Disulfide bond</keyword>
<evidence type="ECO:0000256" key="1">
    <source>
        <dbReference type="ARBA" id="ARBA00022729"/>
    </source>
</evidence>
<dbReference type="EMBL" id="JAZDWU010000004">
    <property type="protein sequence ID" value="KAL0006198.1"/>
    <property type="molecule type" value="Genomic_DNA"/>
</dbReference>
<dbReference type="InterPro" id="IPR035513">
    <property type="entry name" value="Invertase/methylesterase_inhib"/>
</dbReference>
<dbReference type="GO" id="GO:0046910">
    <property type="term" value="F:pectinesterase inhibitor activity"/>
    <property type="evidence" value="ECO:0007669"/>
    <property type="project" value="InterPro"/>
</dbReference>
<dbReference type="Gene3D" id="1.20.140.40">
    <property type="entry name" value="Invertase/pectin methylesterase inhibitor family protein"/>
    <property type="match status" value="1"/>
</dbReference>
<dbReference type="AlphaFoldDB" id="A0AAW2D6H2"/>
<evidence type="ECO:0000313" key="7">
    <source>
        <dbReference type="Proteomes" id="UP001459277"/>
    </source>
</evidence>
<gene>
    <name evidence="6" type="ORF">SO802_013759</name>
</gene>